<gene>
    <name evidence="1" type="ORF">BZL30_9485</name>
</gene>
<reference evidence="1 2" key="1">
    <citation type="submission" date="2017-02" db="EMBL/GenBank/DDBJ databases">
        <title>Complete genome sequences of Mycobacterium kansasii strains isolated from rhesus macaques.</title>
        <authorList>
            <person name="Panda A."/>
            <person name="Nagaraj S."/>
            <person name="Zhao X."/>
            <person name="Tettelin H."/>
            <person name="Detolla L.J."/>
        </authorList>
    </citation>
    <scope>NUCLEOTIDE SEQUENCE [LARGE SCALE GENOMIC DNA]</scope>
    <source>
        <strain evidence="1 2">11-3813</strain>
    </source>
</reference>
<organism evidence="1 2">
    <name type="scientific">Mycobacterium kansasii</name>
    <dbReference type="NCBI Taxonomy" id="1768"/>
    <lineage>
        <taxon>Bacteria</taxon>
        <taxon>Bacillati</taxon>
        <taxon>Actinomycetota</taxon>
        <taxon>Actinomycetes</taxon>
        <taxon>Mycobacteriales</taxon>
        <taxon>Mycobacteriaceae</taxon>
        <taxon>Mycobacterium</taxon>
    </lineage>
</organism>
<comment type="caution">
    <text evidence="1">The sequence shown here is derived from an EMBL/GenBank/DDBJ whole genome shotgun (WGS) entry which is preliminary data.</text>
</comment>
<dbReference type="EMBL" id="MVBM01000019">
    <property type="protein sequence ID" value="OOK63399.1"/>
    <property type="molecule type" value="Genomic_DNA"/>
</dbReference>
<proteinExistence type="predicted"/>
<dbReference type="Proteomes" id="UP000189229">
    <property type="component" value="Unassembled WGS sequence"/>
</dbReference>
<sequence>MRRADGELSRSGPSDTAIPALDGLRAIAVALVLRPWRIPGMSAGSSGDVSSVLSGFLITSLRSTSCATPAVSA</sequence>
<name>A0A1V3W8T1_MYCKA</name>
<evidence type="ECO:0000313" key="2">
    <source>
        <dbReference type="Proteomes" id="UP000189229"/>
    </source>
</evidence>
<evidence type="ECO:0000313" key="1">
    <source>
        <dbReference type="EMBL" id="OOK63399.1"/>
    </source>
</evidence>
<accession>A0A1V3W8T1</accession>
<dbReference type="AlphaFoldDB" id="A0A1V3W8T1"/>
<protein>
    <submittedName>
        <fullName evidence="1">Uncharacterized protein</fullName>
    </submittedName>
</protein>